<proteinExistence type="predicted"/>
<dbReference type="Proteomes" id="UP000830729">
    <property type="component" value="Chromosome"/>
</dbReference>
<keyword evidence="1" id="KW-0472">Membrane</keyword>
<dbReference type="EMBL" id="CP096659">
    <property type="protein sequence ID" value="UPV73841.1"/>
    <property type="molecule type" value="Genomic_DNA"/>
</dbReference>
<dbReference type="RefSeq" id="WP_248649891.1">
    <property type="nucleotide sequence ID" value="NZ_CP096659.1"/>
</dbReference>
<dbReference type="AlphaFoldDB" id="A0A8U0HSR2"/>
<evidence type="ECO:0000256" key="1">
    <source>
        <dbReference type="SAM" id="Phobius"/>
    </source>
</evidence>
<organism evidence="2 3">
    <name type="scientific">Halorussus limi</name>
    <dbReference type="NCBI Taxonomy" id="2938695"/>
    <lineage>
        <taxon>Archaea</taxon>
        <taxon>Methanobacteriati</taxon>
        <taxon>Methanobacteriota</taxon>
        <taxon>Stenosarchaea group</taxon>
        <taxon>Halobacteria</taxon>
        <taxon>Halobacteriales</taxon>
        <taxon>Haladaptataceae</taxon>
        <taxon>Halorussus</taxon>
    </lineage>
</organism>
<gene>
    <name evidence="2" type="ORF">M0R89_15005</name>
</gene>
<accession>A0A8U0HSR2</accession>
<evidence type="ECO:0000313" key="2">
    <source>
        <dbReference type="EMBL" id="UPV73841.1"/>
    </source>
</evidence>
<keyword evidence="3" id="KW-1185">Reference proteome</keyword>
<dbReference type="GeneID" id="72186534"/>
<sequence>MNTALAAGLAFTLAGLVGYLVGVAAPYPGRAFSVTGVMVGVTLLAIGWGGDSA</sequence>
<name>A0A8U0HSR2_9EURY</name>
<evidence type="ECO:0000313" key="3">
    <source>
        <dbReference type="Proteomes" id="UP000830729"/>
    </source>
</evidence>
<protein>
    <submittedName>
        <fullName evidence="2">Uncharacterized protein</fullName>
    </submittedName>
</protein>
<keyword evidence="1" id="KW-1133">Transmembrane helix</keyword>
<feature type="transmembrane region" description="Helical" evidence="1">
    <location>
        <begin position="32"/>
        <end position="50"/>
    </location>
</feature>
<reference evidence="2 3" key="1">
    <citation type="submission" date="2022-04" db="EMBL/GenBank/DDBJ databases">
        <title>Diverse halophilic archaea isolated from saline environments.</title>
        <authorList>
            <person name="Cui H.-L."/>
        </authorList>
    </citation>
    <scope>NUCLEOTIDE SEQUENCE [LARGE SCALE GENOMIC DNA]</scope>
    <source>
        <strain evidence="2 3">XZYJT49</strain>
    </source>
</reference>
<dbReference type="KEGG" id="halx:M0R89_15005"/>
<keyword evidence="1" id="KW-0812">Transmembrane</keyword>